<dbReference type="EMBL" id="CP001818">
    <property type="protein sequence ID" value="ACZ18953.1"/>
    <property type="molecule type" value="Genomic_DNA"/>
</dbReference>
<dbReference type="STRING" id="525903.Taci_0720"/>
<keyword evidence="8" id="KW-1185">Reference proteome</keyword>
<comment type="cofactor">
    <cofactor evidence="5">
        <name>Mg(2+)</name>
        <dbReference type="ChEBI" id="CHEBI:18420"/>
    </cofactor>
</comment>
<dbReference type="CDD" id="cd07557">
    <property type="entry name" value="trimeric_dUTPase"/>
    <property type="match status" value="1"/>
</dbReference>
<sequence>MIRMDMTDVLVKIKRDPSAADLPLPSHGTVHASGVDLRSNEEGVLQPGEVRAFGTGLSVEIPPGYEFQVRSRSGLALKNRVMVLNSPGTVDADYRGEVRVILYNAGAQPFQVRRGDRIAQMVLCPVLRPVFVEVDSLSGTERDSGGFGSTGVR</sequence>
<comment type="similarity">
    <text evidence="1 5">Belongs to the dUTPase family.</text>
</comment>
<dbReference type="OrthoDB" id="9809956at2"/>
<evidence type="ECO:0000256" key="5">
    <source>
        <dbReference type="HAMAP-Rule" id="MF_00116"/>
    </source>
</evidence>
<dbReference type="eggNOG" id="COG0756">
    <property type="taxonomic scope" value="Bacteria"/>
</dbReference>
<dbReference type="InterPro" id="IPR036157">
    <property type="entry name" value="dUTPase-like_sf"/>
</dbReference>
<comment type="function">
    <text evidence="5">This enzyme is involved in nucleotide metabolism: it produces dUMP, the immediate precursor of thymidine nucleotides and it decreases the intracellular concentration of dUTP so that uracil cannot be incorporated into DNA.</text>
</comment>
<dbReference type="GO" id="GO:0000287">
    <property type="term" value="F:magnesium ion binding"/>
    <property type="evidence" value="ECO:0007669"/>
    <property type="project" value="UniProtKB-UniRule"/>
</dbReference>
<dbReference type="EC" id="3.6.1.23" evidence="5"/>
<dbReference type="GO" id="GO:0006226">
    <property type="term" value="P:dUMP biosynthetic process"/>
    <property type="evidence" value="ECO:0007669"/>
    <property type="project" value="UniProtKB-UniRule"/>
</dbReference>
<comment type="pathway">
    <text evidence="5">Pyrimidine metabolism; dUMP biosynthesis; dUMP from dCTP (dUTP route): step 2/2.</text>
</comment>
<dbReference type="GO" id="GO:0046081">
    <property type="term" value="P:dUTP catabolic process"/>
    <property type="evidence" value="ECO:0007669"/>
    <property type="project" value="InterPro"/>
</dbReference>
<dbReference type="UniPathway" id="UPA00610">
    <property type="reaction ID" value="UER00666"/>
</dbReference>
<proteinExistence type="inferred from homology"/>
<organism evidence="7 8">
    <name type="scientific">Thermanaerovibrio acidaminovorans (strain ATCC 49978 / DSM 6589 / Su883)</name>
    <name type="common">Selenomonas acidaminovorans</name>
    <dbReference type="NCBI Taxonomy" id="525903"/>
    <lineage>
        <taxon>Bacteria</taxon>
        <taxon>Thermotogati</taxon>
        <taxon>Synergistota</taxon>
        <taxon>Synergistia</taxon>
        <taxon>Synergistales</taxon>
        <taxon>Synergistaceae</taxon>
        <taxon>Thermanaerovibrio</taxon>
    </lineage>
</organism>
<feature type="binding site" evidence="5">
    <location>
        <position position="85"/>
    </location>
    <ligand>
        <name>substrate</name>
    </ligand>
</feature>
<evidence type="ECO:0000259" key="6">
    <source>
        <dbReference type="Pfam" id="PF00692"/>
    </source>
</evidence>
<keyword evidence="5" id="KW-0479">Metal-binding</keyword>
<feature type="domain" description="dUTPase-like" evidence="6">
    <location>
        <begin position="23"/>
        <end position="151"/>
    </location>
</feature>
<feature type="binding site" evidence="5">
    <location>
        <begin position="89"/>
        <end position="91"/>
    </location>
    <ligand>
        <name>substrate</name>
    </ligand>
</feature>
<accession>D1B9K0</accession>
<evidence type="ECO:0000256" key="2">
    <source>
        <dbReference type="ARBA" id="ARBA00022801"/>
    </source>
</evidence>
<dbReference type="GO" id="GO:0004170">
    <property type="term" value="F:dUTP diphosphatase activity"/>
    <property type="evidence" value="ECO:0007669"/>
    <property type="project" value="UniProtKB-UniRule"/>
</dbReference>
<evidence type="ECO:0000313" key="8">
    <source>
        <dbReference type="Proteomes" id="UP000002030"/>
    </source>
</evidence>
<dbReference type="Gene3D" id="2.70.40.10">
    <property type="match status" value="1"/>
</dbReference>
<gene>
    <name evidence="5" type="primary">dut</name>
    <name evidence="7" type="ordered locus">Taci_0720</name>
</gene>
<dbReference type="HAMAP" id="MF_00116">
    <property type="entry name" value="dUTPase_bact"/>
    <property type="match status" value="1"/>
</dbReference>
<dbReference type="NCBIfam" id="NF001862">
    <property type="entry name" value="PRK00601.1"/>
    <property type="match status" value="1"/>
</dbReference>
<evidence type="ECO:0000256" key="4">
    <source>
        <dbReference type="ARBA" id="ARBA00047686"/>
    </source>
</evidence>
<comment type="catalytic activity">
    <reaction evidence="4 5">
        <text>dUTP + H2O = dUMP + diphosphate + H(+)</text>
        <dbReference type="Rhea" id="RHEA:10248"/>
        <dbReference type="ChEBI" id="CHEBI:15377"/>
        <dbReference type="ChEBI" id="CHEBI:15378"/>
        <dbReference type="ChEBI" id="CHEBI:33019"/>
        <dbReference type="ChEBI" id="CHEBI:61555"/>
        <dbReference type="ChEBI" id="CHEBI:246422"/>
        <dbReference type="EC" id="3.6.1.23"/>
    </reaction>
</comment>
<dbReference type="InterPro" id="IPR008181">
    <property type="entry name" value="dUTPase"/>
</dbReference>
<dbReference type="KEGG" id="tai:Taci_0720"/>
<dbReference type="HOGENOM" id="CLU_068508_1_0_0"/>
<dbReference type="AlphaFoldDB" id="D1B9K0"/>
<dbReference type="InterPro" id="IPR029054">
    <property type="entry name" value="dUTPase-like"/>
</dbReference>
<protein>
    <recommendedName>
        <fullName evidence="5">Deoxyuridine 5'-triphosphate nucleotidohydrolase</fullName>
        <shortName evidence="5">dUTPase</shortName>
        <ecNumber evidence="5">3.6.1.23</ecNumber>
    </recommendedName>
    <alternativeName>
        <fullName evidence="5">dUTP pyrophosphatase</fullName>
    </alternativeName>
</protein>
<keyword evidence="3 5" id="KW-0546">Nucleotide metabolism</keyword>
<feature type="binding site" evidence="5">
    <location>
        <begin position="72"/>
        <end position="74"/>
    </location>
    <ligand>
        <name>substrate</name>
    </ligand>
</feature>
<evidence type="ECO:0000256" key="1">
    <source>
        <dbReference type="ARBA" id="ARBA00006581"/>
    </source>
</evidence>
<dbReference type="PANTHER" id="PTHR11241:SF0">
    <property type="entry name" value="DEOXYURIDINE 5'-TRIPHOSPHATE NUCLEOTIDOHYDROLASE"/>
    <property type="match status" value="1"/>
</dbReference>
<dbReference type="NCBIfam" id="TIGR00576">
    <property type="entry name" value="dut"/>
    <property type="match status" value="1"/>
</dbReference>
<dbReference type="PANTHER" id="PTHR11241">
    <property type="entry name" value="DEOXYURIDINE 5'-TRIPHOSPHATE NUCLEOTIDOHYDROLASE"/>
    <property type="match status" value="1"/>
</dbReference>
<reference evidence="7 8" key="1">
    <citation type="journal article" date="2009" name="Stand. Genomic Sci.">
        <title>Complete genome sequence of Thermanaerovibrio acidaminovorans type strain (Su883).</title>
        <authorList>
            <person name="Chovatia M."/>
            <person name="Sikorski J."/>
            <person name="Schroder M."/>
            <person name="Lapidus A."/>
            <person name="Nolan M."/>
            <person name="Tice H."/>
            <person name="Glavina Del Rio T."/>
            <person name="Copeland A."/>
            <person name="Cheng J.F."/>
            <person name="Lucas S."/>
            <person name="Chen F."/>
            <person name="Bruce D."/>
            <person name="Goodwin L."/>
            <person name="Pitluck S."/>
            <person name="Ivanova N."/>
            <person name="Mavromatis K."/>
            <person name="Ovchinnikova G."/>
            <person name="Pati A."/>
            <person name="Chen A."/>
            <person name="Palaniappan K."/>
            <person name="Land M."/>
            <person name="Hauser L."/>
            <person name="Chang Y.J."/>
            <person name="Jeffries C.D."/>
            <person name="Chain P."/>
            <person name="Saunders E."/>
            <person name="Detter J.C."/>
            <person name="Brettin T."/>
            <person name="Rohde M."/>
            <person name="Goker M."/>
            <person name="Spring S."/>
            <person name="Bristow J."/>
            <person name="Markowitz V."/>
            <person name="Hugenholtz P."/>
            <person name="Kyrpides N.C."/>
            <person name="Klenk H.P."/>
            <person name="Eisen J.A."/>
        </authorList>
    </citation>
    <scope>NUCLEOTIDE SEQUENCE [LARGE SCALE GENOMIC DNA]</scope>
    <source>
        <strain evidence="8">ATCC 49978 / DSM 6589 / Su883</strain>
    </source>
</reference>
<dbReference type="InterPro" id="IPR033704">
    <property type="entry name" value="dUTPase_trimeric"/>
</dbReference>
<dbReference type="PATRIC" id="fig|525903.6.peg.721"/>
<comment type="caution">
    <text evidence="5">Lacks conserved residue(s) required for the propagation of feature annotation.</text>
</comment>
<dbReference type="Pfam" id="PF00692">
    <property type="entry name" value="dUTPase"/>
    <property type="match status" value="1"/>
</dbReference>
<keyword evidence="5" id="KW-0460">Magnesium</keyword>
<keyword evidence="2 5" id="KW-0378">Hydrolase</keyword>
<dbReference type="Proteomes" id="UP000002030">
    <property type="component" value="Chromosome"/>
</dbReference>
<name>D1B9K0_THEAS</name>
<dbReference type="EnsemblBacteria" id="ACZ18953">
    <property type="protein sequence ID" value="ACZ18953"/>
    <property type="gene ID" value="Taci_0720"/>
</dbReference>
<evidence type="ECO:0000256" key="3">
    <source>
        <dbReference type="ARBA" id="ARBA00023080"/>
    </source>
</evidence>
<evidence type="ECO:0000313" key="7">
    <source>
        <dbReference type="EMBL" id="ACZ18953.1"/>
    </source>
</evidence>
<dbReference type="SUPFAM" id="SSF51283">
    <property type="entry name" value="dUTPase-like"/>
    <property type="match status" value="1"/>
</dbReference>